<evidence type="ECO:0000313" key="2">
    <source>
        <dbReference type="Proteomes" id="UP000651977"/>
    </source>
</evidence>
<accession>A0ABQ1I5N1</accession>
<name>A0ABQ1I5N1_9ALTE</name>
<reference evidence="2" key="1">
    <citation type="journal article" date="2019" name="Int. J. Syst. Evol. Microbiol.">
        <title>The Global Catalogue of Microorganisms (GCM) 10K type strain sequencing project: providing services to taxonomists for standard genome sequencing and annotation.</title>
        <authorList>
            <consortium name="The Broad Institute Genomics Platform"/>
            <consortium name="The Broad Institute Genome Sequencing Center for Infectious Disease"/>
            <person name="Wu L."/>
            <person name="Ma J."/>
        </authorList>
    </citation>
    <scope>NUCLEOTIDE SEQUENCE [LARGE SCALE GENOMIC DNA]</scope>
    <source>
        <strain evidence="2">CGMCC 1.10131</strain>
    </source>
</reference>
<organism evidence="1 2">
    <name type="scientific">Agarivorans gilvus</name>
    <dbReference type="NCBI Taxonomy" id="680279"/>
    <lineage>
        <taxon>Bacteria</taxon>
        <taxon>Pseudomonadati</taxon>
        <taxon>Pseudomonadota</taxon>
        <taxon>Gammaproteobacteria</taxon>
        <taxon>Alteromonadales</taxon>
        <taxon>Alteromonadaceae</taxon>
        <taxon>Agarivorans</taxon>
    </lineage>
</organism>
<dbReference type="RefSeq" id="WP_055733093.1">
    <property type="nucleotide sequence ID" value="NZ_BMDY01000029.1"/>
</dbReference>
<proteinExistence type="predicted"/>
<dbReference type="Proteomes" id="UP000651977">
    <property type="component" value="Unassembled WGS sequence"/>
</dbReference>
<protein>
    <submittedName>
        <fullName evidence="1">Uncharacterized protein</fullName>
    </submittedName>
</protein>
<evidence type="ECO:0000313" key="1">
    <source>
        <dbReference type="EMBL" id="GGB19235.1"/>
    </source>
</evidence>
<sequence length="108" mass="12240">MALDTTDKQQLKTFLASVYGQQVKGWAVNDKTFDLTYKLLNESRKCSDLMDLVPRPIPYGQSPIKWLSKEARKAILRKVNDSPKHYSACVKTSALKMKTQFIMSANGL</sequence>
<comment type="caution">
    <text evidence="1">The sequence shown here is derived from an EMBL/GenBank/DDBJ whole genome shotgun (WGS) entry which is preliminary data.</text>
</comment>
<gene>
    <name evidence="1" type="ORF">GCM10007414_35810</name>
</gene>
<dbReference type="EMBL" id="BMDY01000029">
    <property type="protein sequence ID" value="GGB19235.1"/>
    <property type="molecule type" value="Genomic_DNA"/>
</dbReference>
<keyword evidence="2" id="KW-1185">Reference proteome</keyword>